<accession>A0A6N7EH53</accession>
<dbReference type="Proteomes" id="UP000437709">
    <property type="component" value="Unassembled WGS sequence"/>
</dbReference>
<dbReference type="AlphaFoldDB" id="A0A6N7EH53"/>
<comment type="caution">
    <text evidence="1">The sequence shown here is derived from an EMBL/GenBank/DDBJ whole genome shotgun (WGS) entry which is preliminary data.</text>
</comment>
<sequence>MNRRNRVALLALVPALAALGWSVGDGAYEGWWVREPHLAVGPGADGWASIDGTQARLDRVERVGTRETLSGETWEPPAGYDVWRLVVDVRSDLEDPRYCDVRVLDDVGRIFTPPDRVPEIPGAYVSTSLSCGFVGPDEEPADETYVVLPAGSDPAQVQLFSTSAGDDALGPHFFALPVP</sequence>
<gene>
    <name evidence="1" type="ORF">GB881_03070</name>
</gene>
<proteinExistence type="predicted"/>
<keyword evidence="2" id="KW-1185">Reference proteome</keyword>
<name>A0A6N7EH53_9MICO</name>
<reference evidence="1 2" key="1">
    <citation type="submission" date="2019-10" db="EMBL/GenBank/DDBJ databases">
        <title>Georgenia wutianyii sp. nov. and Georgenia yuyongxinii sp. nov. isolated from plateau pika (Ochotona curzoniae) in the Qinghai-Tibet plateau of China.</title>
        <authorList>
            <person name="Tian Z."/>
        </authorList>
    </citation>
    <scope>NUCLEOTIDE SEQUENCE [LARGE SCALE GENOMIC DNA]</scope>
    <source>
        <strain evidence="1 2">JCM 19765</strain>
    </source>
</reference>
<evidence type="ECO:0000313" key="2">
    <source>
        <dbReference type="Proteomes" id="UP000437709"/>
    </source>
</evidence>
<organism evidence="1 2">
    <name type="scientific">Georgenia subflava</name>
    <dbReference type="NCBI Taxonomy" id="1622177"/>
    <lineage>
        <taxon>Bacteria</taxon>
        <taxon>Bacillati</taxon>
        <taxon>Actinomycetota</taxon>
        <taxon>Actinomycetes</taxon>
        <taxon>Micrococcales</taxon>
        <taxon>Bogoriellaceae</taxon>
        <taxon>Georgenia</taxon>
    </lineage>
</organism>
<evidence type="ECO:0008006" key="3">
    <source>
        <dbReference type="Google" id="ProtNLM"/>
    </source>
</evidence>
<dbReference type="RefSeq" id="WP_152193727.1">
    <property type="nucleotide sequence ID" value="NZ_VUKD01000001.1"/>
</dbReference>
<dbReference type="OrthoDB" id="5183945at2"/>
<dbReference type="EMBL" id="WHPC01000006">
    <property type="protein sequence ID" value="MPV36037.1"/>
    <property type="molecule type" value="Genomic_DNA"/>
</dbReference>
<protein>
    <recommendedName>
        <fullName evidence="3">DUF4352 domain-containing protein</fullName>
    </recommendedName>
</protein>
<evidence type="ECO:0000313" key="1">
    <source>
        <dbReference type="EMBL" id="MPV36037.1"/>
    </source>
</evidence>